<proteinExistence type="predicted"/>
<name>A0A1I2WN74_9SPHI</name>
<keyword evidence="3" id="KW-1185">Reference proteome</keyword>
<sequence length="75" mass="8136">MEQQENHNNPSGGISKDDHQLKGEGNPIEGTSADNADVNAIEDQQVKVKDSEHKEDNAANAKDTSGHYQSHKKAP</sequence>
<dbReference type="RefSeq" id="WP_090993095.1">
    <property type="nucleotide sequence ID" value="NZ_FOPP01000004.1"/>
</dbReference>
<dbReference type="Proteomes" id="UP000199666">
    <property type="component" value="Unassembled WGS sequence"/>
</dbReference>
<evidence type="ECO:0000256" key="1">
    <source>
        <dbReference type="SAM" id="MobiDB-lite"/>
    </source>
</evidence>
<gene>
    <name evidence="2" type="ORF">SAMN04489864_104139</name>
</gene>
<feature type="compositionally biased region" description="Basic and acidic residues" evidence="1">
    <location>
        <begin position="44"/>
        <end position="57"/>
    </location>
</feature>
<dbReference type="EMBL" id="FOPP01000004">
    <property type="protein sequence ID" value="SFH02127.1"/>
    <property type="molecule type" value="Genomic_DNA"/>
</dbReference>
<evidence type="ECO:0000313" key="3">
    <source>
        <dbReference type="Proteomes" id="UP000199666"/>
    </source>
</evidence>
<protein>
    <submittedName>
        <fullName evidence="2">Uncharacterized protein</fullName>
    </submittedName>
</protein>
<organism evidence="2 3">
    <name type="scientific">Pedobacter insulae</name>
    <dbReference type="NCBI Taxonomy" id="414048"/>
    <lineage>
        <taxon>Bacteria</taxon>
        <taxon>Pseudomonadati</taxon>
        <taxon>Bacteroidota</taxon>
        <taxon>Sphingobacteriia</taxon>
        <taxon>Sphingobacteriales</taxon>
        <taxon>Sphingobacteriaceae</taxon>
        <taxon>Pedobacter</taxon>
    </lineage>
</organism>
<dbReference type="AlphaFoldDB" id="A0A1I2WN74"/>
<evidence type="ECO:0000313" key="2">
    <source>
        <dbReference type="EMBL" id="SFH02127.1"/>
    </source>
</evidence>
<reference evidence="2 3" key="1">
    <citation type="submission" date="2016-10" db="EMBL/GenBank/DDBJ databases">
        <authorList>
            <person name="de Groot N.N."/>
        </authorList>
    </citation>
    <scope>NUCLEOTIDE SEQUENCE [LARGE SCALE GENOMIC DNA]</scope>
    <source>
        <strain evidence="2 3">DSM 18684</strain>
    </source>
</reference>
<feature type="compositionally biased region" description="Polar residues" evidence="1">
    <location>
        <begin position="1"/>
        <end position="12"/>
    </location>
</feature>
<accession>A0A1I2WN74</accession>
<feature type="region of interest" description="Disordered" evidence="1">
    <location>
        <begin position="1"/>
        <end position="75"/>
    </location>
</feature>